<protein>
    <submittedName>
        <fullName evidence="1">Uncharacterized protein</fullName>
    </submittedName>
</protein>
<name>A0A183NP26_9TREM</name>
<keyword evidence="2" id="KW-1185">Reference proteome</keyword>
<accession>A0A183NP26</accession>
<reference evidence="1 2" key="1">
    <citation type="submission" date="2018-11" db="EMBL/GenBank/DDBJ databases">
        <authorList>
            <consortium name="Pathogen Informatics"/>
        </authorList>
    </citation>
    <scope>NUCLEOTIDE SEQUENCE [LARGE SCALE GENOMIC DNA]</scope>
    <source>
        <strain>Denwood</strain>
        <strain evidence="2">Zambia</strain>
    </source>
</reference>
<dbReference type="STRING" id="31246.A0A183NP26"/>
<organism evidence="1 2">
    <name type="scientific">Schistosoma mattheei</name>
    <dbReference type="NCBI Taxonomy" id="31246"/>
    <lineage>
        <taxon>Eukaryota</taxon>
        <taxon>Metazoa</taxon>
        <taxon>Spiralia</taxon>
        <taxon>Lophotrochozoa</taxon>
        <taxon>Platyhelminthes</taxon>
        <taxon>Trematoda</taxon>
        <taxon>Digenea</taxon>
        <taxon>Strigeidida</taxon>
        <taxon>Schistosomatoidea</taxon>
        <taxon>Schistosomatidae</taxon>
        <taxon>Schistosoma</taxon>
    </lineage>
</organism>
<proteinExistence type="predicted"/>
<sequence>MIKKSKEKFKVGLLNDTEEFKRAVSNLLQELQMKGPYAANLKPQEAIDIINQFLEQLDDLKSHELELRHGLNLFKIEQPPFKEIAIIEKVIIISLINYNCYFDLKLFILIPILGTMDSLV</sequence>
<evidence type="ECO:0000313" key="2">
    <source>
        <dbReference type="Proteomes" id="UP000269396"/>
    </source>
</evidence>
<dbReference type="AlphaFoldDB" id="A0A183NP26"/>
<dbReference type="EMBL" id="UZAL01008369">
    <property type="protein sequence ID" value="VDP00039.1"/>
    <property type="molecule type" value="Genomic_DNA"/>
</dbReference>
<dbReference type="Proteomes" id="UP000269396">
    <property type="component" value="Unassembled WGS sequence"/>
</dbReference>
<gene>
    <name evidence="1" type="ORF">SMTD_LOCUS3862</name>
</gene>
<evidence type="ECO:0000313" key="1">
    <source>
        <dbReference type="EMBL" id="VDP00039.1"/>
    </source>
</evidence>